<feature type="non-terminal residue" evidence="1">
    <location>
        <position position="84"/>
    </location>
</feature>
<evidence type="ECO:0000313" key="1">
    <source>
        <dbReference type="EMBL" id="KAG5609577.1"/>
    </source>
</evidence>
<gene>
    <name evidence="1" type="ORF">H5410_020858</name>
</gene>
<organism evidence="1 2">
    <name type="scientific">Solanum commersonii</name>
    <name type="common">Commerson's wild potato</name>
    <name type="synonym">Commerson's nightshade</name>
    <dbReference type="NCBI Taxonomy" id="4109"/>
    <lineage>
        <taxon>Eukaryota</taxon>
        <taxon>Viridiplantae</taxon>
        <taxon>Streptophyta</taxon>
        <taxon>Embryophyta</taxon>
        <taxon>Tracheophyta</taxon>
        <taxon>Spermatophyta</taxon>
        <taxon>Magnoliopsida</taxon>
        <taxon>eudicotyledons</taxon>
        <taxon>Gunneridae</taxon>
        <taxon>Pentapetalae</taxon>
        <taxon>asterids</taxon>
        <taxon>lamiids</taxon>
        <taxon>Solanales</taxon>
        <taxon>Solanaceae</taxon>
        <taxon>Solanoideae</taxon>
        <taxon>Solaneae</taxon>
        <taxon>Solanum</taxon>
    </lineage>
</organism>
<dbReference type="AlphaFoldDB" id="A0A9J5Z9M9"/>
<accession>A0A9J5Z9M9</accession>
<comment type="caution">
    <text evidence="1">The sequence shown here is derived from an EMBL/GenBank/DDBJ whole genome shotgun (WGS) entry which is preliminary data.</text>
</comment>
<name>A0A9J5Z9M9_SOLCO</name>
<reference evidence="1 2" key="1">
    <citation type="submission" date="2020-09" db="EMBL/GenBank/DDBJ databases">
        <title>De no assembly of potato wild relative species, Solanum commersonii.</title>
        <authorList>
            <person name="Cho K."/>
        </authorList>
    </citation>
    <scope>NUCLEOTIDE SEQUENCE [LARGE SCALE GENOMIC DNA]</scope>
    <source>
        <strain evidence="1">LZ3.2</strain>
        <tissue evidence="1">Leaf</tissue>
    </source>
</reference>
<protein>
    <submittedName>
        <fullName evidence="1">Uncharacterized protein</fullName>
    </submittedName>
</protein>
<proteinExistence type="predicted"/>
<keyword evidence="2" id="KW-1185">Reference proteome</keyword>
<sequence>SPSPVDESLIGLDIAFCSNVLSPKGEGQFYDQKEKSERHQAVPQSSISITQCLKIANPLGKLNLARPRNLAGRPLVRQVCLKLF</sequence>
<dbReference type="Proteomes" id="UP000824120">
    <property type="component" value="Chromosome 4"/>
</dbReference>
<evidence type="ECO:0000313" key="2">
    <source>
        <dbReference type="Proteomes" id="UP000824120"/>
    </source>
</evidence>
<dbReference type="EMBL" id="JACXVP010000004">
    <property type="protein sequence ID" value="KAG5609577.1"/>
    <property type="molecule type" value="Genomic_DNA"/>
</dbReference>